<dbReference type="InterPro" id="IPR000836">
    <property type="entry name" value="PRTase_dom"/>
</dbReference>
<evidence type="ECO:0000313" key="3">
    <source>
        <dbReference type="Proteomes" id="UP000678513"/>
    </source>
</evidence>
<evidence type="ECO:0008006" key="4">
    <source>
        <dbReference type="Google" id="ProtNLM"/>
    </source>
</evidence>
<organism evidence="2 3">
    <name type="scientific">Arachnia rubra</name>
    <dbReference type="NCBI Taxonomy" id="1547448"/>
    <lineage>
        <taxon>Bacteria</taxon>
        <taxon>Bacillati</taxon>
        <taxon>Actinomycetota</taxon>
        <taxon>Actinomycetes</taxon>
        <taxon>Propionibacteriales</taxon>
        <taxon>Propionibacteriaceae</taxon>
        <taxon>Arachnia</taxon>
    </lineage>
</organism>
<name>A0ABX7Y1T1_9ACTN</name>
<dbReference type="InterPro" id="IPR051910">
    <property type="entry name" value="ComF/GntX_DNA_util-trans"/>
</dbReference>
<dbReference type="EMBL" id="CP072384">
    <property type="protein sequence ID" value="QUC06903.1"/>
    <property type="molecule type" value="Genomic_DNA"/>
</dbReference>
<dbReference type="InterPro" id="IPR029057">
    <property type="entry name" value="PRTase-like"/>
</dbReference>
<dbReference type="PANTHER" id="PTHR47505">
    <property type="entry name" value="DNA UTILIZATION PROTEIN YHGH"/>
    <property type="match status" value="1"/>
</dbReference>
<dbReference type="CDD" id="cd06223">
    <property type="entry name" value="PRTases_typeI"/>
    <property type="match status" value="1"/>
</dbReference>
<proteinExistence type="inferred from homology"/>
<sequence length="151" mass="16258">MRLIPAFKDDGAWLLARLLSRRLAIAVAACQPPPHAVLVPVPSRPAAVRRRGIDHTWTLARLAARSLGIRASRLLWRLDGGDAQHTQGRSGREQLVAASFRSRPCPHPVILVDDVATTGTSLAVTQEVLQDRGILVLAAAVIADANLMGTR</sequence>
<dbReference type="RefSeq" id="WP_212320943.1">
    <property type="nucleotide sequence ID" value="NZ_AP024463.1"/>
</dbReference>
<reference evidence="2 3" key="1">
    <citation type="submission" date="2021-03" db="EMBL/GenBank/DDBJ databases">
        <title>Human Oral Microbial Genomes.</title>
        <authorList>
            <person name="Johnston C.D."/>
            <person name="Chen T."/>
            <person name="Dewhirst F.E."/>
        </authorList>
    </citation>
    <scope>NUCLEOTIDE SEQUENCE [LARGE SCALE GENOMIC DNA]</scope>
    <source>
        <strain evidence="2 3">DSMZ 100122</strain>
    </source>
</reference>
<dbReference type="PANTHER" id="PTHR47505:SF1">
    <property type="entry name" value="DNA UTILIZATION PROTEIN YHGH"/>
    <property type="match status" value="1"/>
</dbReference>
<dbReference type="Proteomes" id="UP000678513">
    <property type="component" value="Chromosome"/>
</dbReference>
<accession>A0ABX7Y1T1</accession>
<keyword evidence="3" id="KW-1185">Reference proteome</keyword>
<dbReference type="Gene3D" id="3.40.50.2020">
    <property type="match status" value="1"/>
</dbReference>
<evidence type="ECO:0000256" key="1">
    <source>
        <dbReference type="ARBA" id="ARBA00008007"/>
    </source>
</evidence>
<dbReference type="SUPFAM" id="SSF53271">
    <property type="entry name" value="PRTase-like"/>
    <property type="match status" value="1"/>
</dbReference>
<evidence type="ECO:0000313" key="2">
    <source>
        <dbReference type="EMBL" id="QUC06903.1"/>
    </source>
</evidence>
<comment type="similarity">
    <text evidence="1">Belongs to the ComF/GntX family.</text>
</comment>
<protein>
    <recommendedName>
        <fullName evidence="4">Phosphoribosyltransferase domain-containing protein</fullName>
    </recommendedName>
</protein>
<gene>
    <name evidence="2" type="ORF">J5A65_07910</name>
</gene>